<organism evidence="3">
    <name type="scientific">Dichomitus squalens</name>
    <dbReference type="NCBI Taxonomy" id="114155"/>
    <lineage>
        <taxon>Eukaryota</taxon>
        <taxon>Fungi</taxon>
        <taxon>Dikarya</taxon>
        <taxon>Basidiomycota</taxon>
        <taxon>Agaricomycotina</taxon>
        <taxon>Agaricomycetes</taxon>
        <taxon>Polyporales</taxon>
        <taxon>Polyporaceae</taxon>
        <taxon>Dichomitus</taxon>
    </lineage>
</organism>
<proteinExistence type="predicted"/>
<feature type="compositionally biased region" description="Low complexity" evidence="2">
    <location>
        <begin position="797"/>
        <end position="809"/>
    </location>
</feature>
<sequence length="921" mass="99178">MNTSDQLRARLSNSSDDSPLQEDATDSERDLAPLNEDVEEAIETLDPRNSQLSLHSGAGNSLNDRRHSKRRADYDRLSLSHRVKYLVDDTKEAKKLRQVLHAALDRLDSETQRAKEAERRALELAERFKIVNEARFATQQELDRAHSELRMYKVQLDNAQREILRGSDLLKDIEQQRDSAEAAAARARSMARRLKEEQLMMKAKEEGRREGYQEGLRRGYQQARGMSLIEGPLDIPPAGLGPLGNIIAGTSGEGQSAAHPGRTDTLDGFSMMNLSTPAPENVPLASAYDQDGAGAQGSRFREIMMTPSTLRSAPLPSGSQAGGSSGWPASQDEEIRYIRPTSIQDAPPSSDGYFPPMGPDSMISLPSPHQMHPPPSMATAPLSTQSDDPRSAAALRVDTRDYAYGQRGPRGSPRSVAESLPSTTISQFDLVSSPKTATRGLRERSSGLSAIPEVSSSMEFSPGTEGRVLSSIMPEPLNFPVAEDAPGTDIPDMHRTRSRELNQRIGSDPRYSDPEQMDQWRRSTASQSHPSSSRERLYTPDRPAHISTPSPLGDPRNVPTVPVTPSPRSHRRSHSAQSPPSEGHSSYLGAGSHRRTESSTPISIQIEPPSGPGSNVLSPTSHYPGMLSPDTSRQELPQAPSTPTPVRPHSAAAGYGGNSLYSYGAPPLRSQSPYRYIPPPSHTPVAGSSTRATPDPGRSYPVRSGTAQSPSFSSLGTPESRSGSINFGAMGGYPNRSRSPSGRPQSAHPSERPPSARPITPSQAVPMAGYPDVNPPVPRVLRSPSRPSSRQSFSQEGGAPAARPASRASAGDHQRSLSLHAGSTPAMFGRPLSGSPQIHRISSVGSINSETSRKSGGFQHYDPTGYVDPAFLASTEDLRSMASPNTAANTMANTRGSTVYAAGPSKLRSSSPSMSYTSFRS</sequence>
<dbReference type="OrthoDB" id="3069722at2759"/>
<protein>
    <submittedName>
        <fullName evidence="3">Uncharacterized protein</fullName>
    </submittedName>
</protein>
<feature type="compositionally biased region" description="Polar residues" evidence="2">
    <location>
        <begin position="612"/>
        <end position="621"/>
    </location>
</feature>
<feature type="region of interest" description="Disordered" evidence="2">
    <location>
        <begin position="1"/>
        <end position="70"/>
    </location>
</feature>
<feature type="compositionally biased region" description="Polar residues" evidence="2">
    <location>
        <begin position="1"/>
        <end position="18"/>
    </location>
</feature>
<feature type="region of interest" description="Disordered" evidence="2">
    <location>
        <begin position="309"/>
        <end position="391"/>
    </location>
</feature>
<evidence type="ECO:0000256" key="2">
    <source>
        <dbReference type="SAM" id="MobiDB-lite"/>
    </source>
</evidence>
<feature type="compositionally biased region" description="Basic and acidic residues" evidence="2">
    <location>
        <begin position="510"/>
        <end position="521"/>
    </location>
</feature>
<feature type="region of interest" description="Disordered" evidence="2">
    <location>
        <begin position="434"/>
        <end position="866"/>
    </location>
</feature>
<name>A0A4Q9MYZ6_9APHY</name>
<feature type="compositionally biased region" description="Low complexity" evidence="2">
    <location>
        <begin position="555"/>
        <end position="567"/>
    </location>
</feature>
<feature type="compositionally biased region" description="Polar residues" evidence="2">
    <location>
        <begin position="705"/>
        <end position="725"/>
    </location>
</feature>
<feature type="compositionally biased region" description="Polar residues" evidence="2">
    <location>
        <begin position="736"/>
        <end position="748"/>
    </location>
</feature>
<feature type="compositionally biased region" description="Polar residues" evidence="2">
    <location>
        <begin position="629"/>
        <end position="639"/>
    </location>
</feature>
<feature type="coiled-coil region" evidence="1">
    <location>
        <begin position="93"/>
        <end position="197"/>
    </location>
</feature>
<accession>A0A4Q9MYZ6</accession>
<feature type="compositionally biased region" description="Low complexity" evidence="2">
    <location>
        <begin position="905"/>
        <end position="915"/>
    </location>
</feature>
<feature type="compositionally biased region" description="Basic and acidic residues" evidence="2">
    <location>
        <begin position="491"/>
        <end position="502"/>
    </location>
</feature>
<evidence type="ECO:0000313" key="3">
    <source>
        <dbReference type="EMBL" id="TBU33005.1"/>
    </source>
</evidence>
<keyword evidence="1" id="KW-0175">Coiled coil</keyword>
<reference evidence="3" key="1">
    <citation type="submission" date="2019-01" db="EMBL/GenBank/DDBJ databases">
        <title>Draft genome sequences of three monokaryotic isolates of the white-rot basidiomycete fungus Dichomitus squalens.</title>
        <authorList>
            <consortium name="DOE Joint Genome Institute"/>
            <person name="Lopez S.C."/>
            <person name="Andreopoulos B."/>
            <person name="Pangilinan J."/>
            <person name="Lipzen A."/>
            <person name="Riley R."/>
            <person name="Ahrendt S."/>
            <person name="Ng V."/>
            <person name="Barry K."/>
            <person name="Daum C."/>
            <person name="Grigoriev I.V."/>
            <person name="Hilden K.S."/>
            <person name="Makela M.R."/>
            <person name="de Vries R.P."/>
        </authorList>
    </citation>
    <scope>NUCLEOTIDE SEQUENCE [LARGE SCALE GENOMIC DNA]</scope>
    <source>
        <strain evidence="3">OM18370.1</strain>
    </source>
</reference>
<feature type="compositionally biased region" description="Low complexity" evidence="2">
    <location>
        <begin position="779"/>
        <end position="790"/>
    </location>
</feature>
<feature type="compositionally biased region" description="Polar residues" evidence="2">
    <location>
        <begin position="47"/>
        <end position="62"/>
    </location>
</feature>
<feature type="compositionally biased region" description="Basic and acidic residues" evidence="2">
    <location>
        <begin position="532"/>
        <end position="544"/>
    </location>
</feature>
<evidence type="ECO:0000256" key="1">
    <source>
        <dbReference type="SAM" id="Coils"/>
    </source>
</evidence>
<dbReference type="AlphaFoldDB" id="A0A4Q9MYZ6"/>
<feature type="compositionally biased region" description="Polar residues" evidence="2">
    <location>
        <begin position="522"/>
        <end position="531"/>
    </location>
</feature>
<gene>
    <name evidence="3" type="ORF">BD311DRAFT_774665</name>
</gene>
<dbReference type="Proteomes" id="UP000292957">
    <property type="component" value="Unassembled WGS sequence"/>
</dbReference>
<dbReference type="EMBL" id="ML143392">
    <property type="protein sequence ID" value="TBU33005.1"/>
    <property type="molecule type" value="Genomic_DNA"/>
</dbReference>
<feature type="region of interest" description="Disordered" evidence="2">
    <location>
        <begin position="899"/>
        <end position="921"/>
    </location>
</feature>